<dbReference type="Pfam" id="PF14579">
    <property type="entry name" value="HHH_6"/>
    <property type="match status" value="1"/>
</dbReference>
<dbReference type="Gene3D" id="1.10.150.870">
    <property type="match status" value="1"/>
</dbReference>
<organism evidence="8 9">
    <name type="scientific">Candidatus Uhrbacteria bacterium RIFCSPHIGHO2_02_FULL_60_10</name>
    <dbReference type="NCBI Taxonomy" id="1802392"/>
    <lineage>
        <taxon>Bacteria</taxon>
        <taxon>Candidatus Uhriibacteriota</taxon>
    </lineage>
</organism>
<proteinExistence type="predicted"/>
<evidence type="ECO:0000256" key="3">
    <source>
        <dbReference type="ARBA" id="ARBA00022695"/>
    </source>
</evidence>
<dbReference type="GO" id="GO:0006260">
    <property type="term" value="P:DNA replication"/>
    <property type="evidence" value="ECO:0007669"/>
    <property type="project" value="UniProtKB-KW"/>
</dbReference>
<name>A0A1F7U3Q7_9BACT</name>
<dbReference type="InterPro" id="IPR029460">
    <property type="entry name" value="DNAPol_HHH"/>
</dbReference>
<feature type="domain" description="Polymerase/histidinol phosphatase N-terminal" evidence="7">
    <location>
        <begin position="6"/>
        <end position="73"/>
    </location>
</feature>
<evidence type="ECO:0000313" key="9">
    <source>
        <dbReference type="Proteomes" id="UP000177088"/>
    </source>
</evidence>
<dbReference type="Pfam" id="PF02811">
    <property type="entry name" value="PHP"/>
    <property type="match status" value="1"/>
</dbReference>
<dbReference type="EMBL" id="MGEA01000081">
    <property type="protein sequence ID" value="OGL72861.1"/>
    <property type="molecule type" value="Genomic_DNA"/>
</dbReference>
<dbReference type="EC" id="2.7.7.7" evidence="1"/>
<dbReference type="Pfam" id="PF17657">
    <property type="entry name" value="DNA_pol3_finger"/>
    <property type="match status" value="1"/>
</dbReference>
<dbReference type="CDD" id="cd12113">
    <property type="entry name" value="PHP_PolIIIA_DnaE3"/>
    <property type="match status" value="1"/>
</dbReference>
<keyword evidence="3" id="KW-0548">Nucleotidyltransferase</keyword>
<comment type="catalytic activity">
    <reaction evidence="6">
        <text>DNA(n) + a 2'-deoxyribonucleoside 5'-triphosphate = DNA(n+1) + diphosphate</text>
        <dbReference type="Rhea" id="RHEA:22508"/>
        <dbReference type="Rhea" id="RHEA-COMP:17339"/>
        <dbReference type="Rhea" id="RHEA-COMP:17340"/>
        <dbReference type="ChEBI" id="CHEBI:33019"/>
        <dbReference type="ChEBI" id="CHEBI:61560"/>
        <dbReference type="ChEBI" id="CHEBI:173112"/>
        <dbReference type="EC" id="2.7.7.7"/>
    </reaction>
</comment>
<dbReference type="Proteomes" id="UP000177088">
    <property type="component" value="Unassembled WGS sequence"/>
</dbReference>
<protein>
    <recommendedName>
        <fullName evidence="1">DNA-directed DNA polymerase</fullName>
        <ecNumber evidence="1">2.7.7.7</ecNumber>
    </recommendedName>
</protein>
<dbReference type="InterPro" id="IPR041931">
    <property type="entry name" value="DNA_pol3_alpha_thumb_dom"/>
</dbReference>
<dbReference type="SMART" id="SM00481">
    <property type="entry name" value="POLIIIAc"/>
    <property type="match status" value="1"/>
</dbReference>
<dbReference type="InterPro" id="IPR010994">
    <property type="entry name" value="RuvA_2-like"/>
</dbReference>
<evidence type="ECO:0000256" key="5">
    <source>
        <dbReference type="ARBA" id="ARBA00022932"/>
    </source>
</evidence>
<evidence type="ECO:0000313" key="8">
    <source>
        <dbReference type="EMBL" id="OGL72861.1"/>
    </source>
</evidence>
<evidence type="ECO:0000256" key="6">
    <source>
        <dbReference type="ARBA" id="ARBA00049244"/>
    </source>
</evidence>
<dbReference type="Gene3D" id="3.20.20.140">
    <property type="entry name" value="Metal-dependent hydrolases"/>
    <property type="match status" value="1"/>
</dbReference>
<gene>
    <name evidence="8" type="ORF">A3C96_03555</name>
</gene>
<dbReference type="InterPro" id="IPR011708">
    <property type="entry name" value="DNA_pol3_alpha_NTPase_dom"/>
</dbReference>
<evidence type="ECO:0000256" key="2">
    <source>
        <dbReference type="ARBA" id="ARBA00022679"/>
    </source>
</evidence>
<dbReference type="SUPFAM" id="SSF47781">
    <property type="entry name" value="RuvA domain 2-like"/>
    <property type="match status" value="1"/>
</dbReference>
<accession>A0A1F7U3Q7</accession>
<dbReference type="InterPro" id="IPR003141">
    <property type="entry name" value="Pol/His_phosphatase_N"/>
</dbReference>
<dbReference type="Pfam" id="PF07733">
    <property type="entry name" value="DNA_pol3_alpha"/>
    <property type="match status" value="1"/>
</dbReference>
<evidence type="ECO:0000256" key="1">
    <source>
        <dbReference type="ARBA" id="ARBA00012417"/>
    </source>
</evidence>
<keyword evidence="2" id="KW-0808">Transferase</keyword>
<reference evidence="8 9" key="1">
    <citation type="journal article" date="2016" name="Nat. Commun.">
        <title>Thousands of microbial genomes shed light on interconnected biogeochemical processes in an aquifer system.</title>
        <authorList>
            <person name="Anantharaman K."/>
            <person name="Brown C.T."/>
            <person name="Hug L.A."/>
            <person name="Sharon I."/>
            <person name="Castelle C.J."/>
            <person name="Probst A.J."/>
            <person name="Thomas B.C."/>
            <person name="Singh A."/>
            <person name="Wilkins M.J."/>
            <person name="Karaoz U."/>
            <person name="Brodie E.L."/>
            <person name="Williams K.H."/>
            <person name="Hubbard S.S."/>
            <person name="Banfield J.F."/>
        </authorList>
    </citation>
    <scope>NUCLEOTIDE SEQUENCE [LARGE SCALE GENOMIC DNA]</scope>
</reference>
<dbReference type="GO" id="GO:0003887">
    <property type="term" value="F:DNA-directed DNA polymerase activity"/>
    <property type="evidence" value="ECO:0007669"/>
    <property type="project" value="UniProtKB-KW"/>
</dbReference>
<dbReference type="PANTHER" id="PTHR32294:SF0">
    <property type="entry name" value="DNA POLYMERASE III SUBUNIT ALPHA"/>
    <property type="match status" value="1"/>
</dbReference>
<evidence type="ECO:0000259" key="7">
    <source>
        <dbReference type="SMART" id="SM00481"/>
    </source>
</evidence>
<keyword evidence="4" id="KW-0235">DNA replication</keyword>
<sequence length="1172" mass="129690">MASPFIHLHVHSHYSLLRALPQCGALAKKAKALGMEAIALTDYAALYGAIEFYKACKKQEIKPIIGVEMYIAQHRMTDKRGRIDDRPYQIVLLAENLDGYKNLLKLSTAAHLEGFYYKPRIDKELLRQHAQGLIGLSGGLKGDIAKALEGQEFGKADNLAKEYADIFGPDNFFIEVQDHPELDEQTARNRELAELAKRLNLPLVGTKDVHYLNPEDAEAHDVLVCVGAGKTVHQEDRERMVGVDYSLAPPEKMVEAFRDYPGAAENTVKIAARCNVEIELAKWKFADFPVPPGKTHDEVLRERAYAGIATKIPEITKEIRERMDYELDVIAKKGYAVYFLVVADYVTWARERGIISTTRGSAAGSLVSYAVDIVPVNPLYFKLPFERFLNPFRPSAPDIDVDFADDRRDEVIAYVTEKYGVDKVAQIGTFGTMAARGAVKDVGRALGLPYAFVDRISKIIPFGSQGFAMTIDRALAETPDLKDLYDTDPQAKQLIDLAKKLEGCARHCSVHAAGVVIAPAPLTEFVPLQREPGGDKVITQFDMDAVGEDGAGVLKMDFLGIRNLSILGLAVKMVKQTKGVDVDLNSLPFNDEKTFKLLAEGHTVGLFQLGGSGMTRYLKELKPTSIFDIQVMVALYRPGPMESIPEYIRRKHDPSLITFLEPRCEAYMKESLGVLVYQDDVMLTAIHLAGYDWMEADKFRKAIGKKIPEEMAKQEVKFREGCKKNSIPQALMDKLWELFKPFAGYGFNKAHAASYAVVAYQTAYMKAHYAAEFMAAVLTCESGDLETVADVVEECHKIGITVLPPDVNSSRQQFTFIDDQNIRFGLLAVKNLGADIADAIIADREAHGPFKSISDLAARVDHKGFNKKALEALIMTGAMDALGERNQLLANIDQILTYHKNAVKDAASGQSNMFGATSLLAARADLVLRAVPPATKREKLAWEKELLGLYVSEHPFKEYAEYFSGLLTPIAEIDQVRNQAGLTRVGGFITNYKEITTKKGELMAFARLEDMSGVIEVIIFPSVLKRQTGVWRPDVAMMVEGKFSDKEGERRFLAESGEEMTPAALSEIRDRLRFAAGRGQRVVSVGAAVPVRHSADFVAEAQVRVLVPPTMPRMMADELKKALGEHPGTRRVVLEIRENGQARQYATSFAIALNADAIAAVERIVGRGAVQG</sequence>
<dbReference type="CDD" id="cd04485">
    <property type="entry name" value="DnaE_OBF"/>
    <property type="match status" value="1"/>
</dbReference>
<dbReference type="InterPro" id="IPR040982">
    <property type="entry name" value="DNA_pol3_finger"/>
</dbReference>
<comment type="caution">
    <text evidence="8">The sequence shown here is derived from an EMBL/GenBank/DDBJ whole genome shotgun (WGS) entry which is preliminary data.</text>
</comment>
<keyword evidence="5" id="KW-0239">DNA-directed DNA polymerase</keyword>
<dbReference type="PANTHER" id="PTHR32294">
    <property type="entry name" value="DNA POLYMERASE III SUBUNIT ALPHA"/>
    <property type="match status" value="1"/>
</dbReference>
<evidence type="ECO:0000256" key="4">
    <source>
        <dbReference type="ARBA" id="ARBA00022705"/>
    </source>
</evidence>
<dbReference type="AlphaFoldDB" id="A0A1F7U3Q7"/>
<dbReference type="GO" id="GO:0008408">
    <property type="term" value="F:3'-5' exonuclease activity"/>
    <property type="evidence" value="ECO:0007669"/>
    <property type="project" value="InterPro"/>
</dbReference>
<dbReference type="Gene3D" id="1.10.10.1600">
    <property type="entry name" value="Bacterial DNA polymerase III alpha subunit, thumb domain"/>
    <property type="match status" value="1"/>
</dbReference>
<dbReference type="InterPro" id="IPR004805">
    <property type="entry name" value="DnaE2/DnaE/PolC"/>
</dbReference>
<dbReference type="SUPFAM" id="SSF89550">
    <property type="entry name" value="PHP domain-like"/>
    <property type="match status" value="1"/>
</dbReference>
<dbReference type="NCBIfam" id="NF004226">
    <property type="entry name" value="PRK05673.1"/>
    <property type="match status" value="1"/>
</dbReference>
<dbReference type="InterPro" id="IPR004013">
    <property type="entry name" value="PHP_dom"/>
</dbReference>
<dbReference type="NCBIfam" id="TIGR00594">
    <property type="entry name" value="polc"/>
    <property type="match status" value="1"/>
</dbReference>
<dbReference type="InterPro" id="IPR016195">
    <property type="entry name" value="Pol/histidinol_Pase-like"/>
</dbReference>